<feature type="region of interest" description="Disordered" evidence="8">
    <location>
        <begin position="654"/>
        <end position="716"/>
    </location>
</feature>
<sequence>MLLRIHRRSNLPSRLLLSSLSKVAGITTSNDNSSATTVFTEARRHYYQEGGSKNSSNNNNRGSKRRDWDSDSRGPRYSKHYNNNNDRGSSNSGYFNTKNYGGNRGGRSSGGRGGSSSRQYPPRRYDTMEDAEPTLETNSKFTKKVVRLDSTNNNEEVTLDQLHEEGIIDTMLHKSISRMGFPGLSPVQQRTIKPILSSTTNDDVIARAKTGTGKTFAFLIPMFQHLINTQLDSRYMVKCVIVAPTRDLALQIEAEVKKIHDHNYGLKKFGCVSLVGGTNFGMAMRRMDQIRPNIVIATPGRLIDVLQKYGNKFFKYVDFKILDEADRLLEIGFKEDLEFVSGYLNDINAKAKDHIRTLLFSATLDEKVQVLANEIMNKDQCLFLDTVDKNEPEAHEKIDQAVVVTNHFAESVYATLDHLQKQIVADPGYKGILFAPTVKFTRFIAKLLQKEFTNDLPVLEFHGQLDQRRRTNLVNNFKKMEKGLLVCTDVGARGMDFPNVKEVLQVGVPSELPNYIHRIGRTARSGKEGSSTLFICKDELPFIDRLKFEKNIIIENSRDFQPDEEMRTEFAKKIEENSSLGFGEVLISVISFYRSCIKEYGFRERDILPEIASSYAVLLNKPDAKIPVESFSFLEKMGLARNGRVRDMFEVKPRNYDEEGDGNDEFNGEDNDSFGDGGNYRYNNNNRRGNYGHSNNRRNNYNSNRRRTYDNNNSFE</sequence>
<dbReference type="GO" id="GO:0002151">
    <property type="term" value="F:G-quadruplex RNA binding"/>
    <property type="evidence" value="ECO:0007669"/>
    <property type="project" value="EnsemblFungi"/>
</dbReference>
<organism evidence="11 12">
    <name type="scientific">Naumovozyma dairenensis (strain ATCC 10597 / BCRC 20456 / CBS 421 / NBRC 0211 / NRRL Y-12639)</name>
    <name type="common">Saccharomyces dairenensis</name>
    <dbReference type="NCBI Taxonomy" id="1071378"/>
    <lineage>
        <taxon>Eukaryota</taxon>
        <taxon>Fungi</taxon>
        <taxon>Dikarya</taxon>
        <taxon>Ascomycota</taxon>
        <taxon>Saccharomycotina</taxon>
        <taxon>Saccharomycetes</taxon>
        <taxon>Saccharomycetales</taxon>
        <taxon>Saccharomycetaceae</taxon>
        <taxon>Naumovozyma</taxon>
    </lineage>
</organism>
<dbReference type="GO" id="GO:0034337">
    <property type="term" value="P:RNA folding"/>
    <property type="evidence" value="ECO:0007669"/>
    <property type="project" value="EnsemblFungi"/>
</dbReference>
<dbReference type="PROSITE" id="PS00039">
    <property type="entry name" value="DEAD_ATP_HELICASE"/>
    <property type="match status" value="1"/>
</dbReference>
<feature type="compositionally biased region" description="Gly residues" evidence="8">
    <location>
        <begin position="102"/>
        <end position="114"/>
    </location>
</feature>
<dbReference type="InterPro" id="IPR000629">
    <property type="entry name" value="RNA-helicase_DEAD-box_CS"/>
</dbReference>
<dbReference type="GO" id="GO:0005761">
    <property type="term" value="C:mitochondrial ribosome"/>
    <property type="evidence" value="ECO:0007669"/>
    <property type="project" value="EnsemblFungi"/>
</dbReference>
<comment type="domain">
    <text evidence="7">The Q motif is unique to and characteristic of the DEAD box family of RNA helicases and controls ATP binding and hydrolysis.</text>
</comment>
<feature type="domain" description="Helicase C-terminal" evidence="10">
    <location>
        <begin position="411"/>
        <end position="574"/>
    </location>
</feature>
<comment type="function">
    <text evidence="7">RNA helicase.</text>
</comment>
<dbReference type="GeneID" id="11496599"/>
<dbReference type="Proteomes" id="UP000000689">
    <property type="component" value="Chromosome 3"/>
</dbReference>
<keyword evidence="2 6" id="KW-0378">Hydrolase</keyword>
<dbReference type="GO" id="GO:0016787">
    <property type="term" value="F:hydrolase activity"/>
    <property type="evidence" value="ECO:0007669"/>
    <property type="project" value="UniProtKB-KW"/>
</dbReference>
<feature type="compositionally biased region" description="Acidic residues" evidence="8">
    <location>
        <begin position="658"/>
        <end position="673"/>
    </location>
</feature>
<dbReference type="InterPro" id="IPR027417">
    <property type="entry name" value="P-loop_NTPase"/>
</dbReference>
<proteinExistence type="inferred from homology"/>
<keyword evidence="12" id="KW-1185">Reference proteome</keyword>
<evidence type="ECO:0000313" key="11">
    <source>
        <dbReference type="EMBL" id="CCD24127.1"/>
    </source>
</evidence>
<dbReference type="InterPro" id="IPR011545">
    <property type="entry name" value="DEAD/DEAH_box_helicase_dom"/>
</dbReference>
<comment type="catalytic activity">
    <reaction evidence="7">
        <text>ATP + H2O = ADP + phosphate + H(+)</text>
        <dbReference type="Rhea" id="RHEA:13065"/>
        <dbReference type="ChEBI" id="CHEBI:15377"/>
        <dbReference type="ChEBI" id="CHEBI:15378"/>
        <dbReference type="ChEBI" id="CHEBI:30616"/>
        <dbReference type="ChEBI" id="CHEBI:43474"/>
        <dbReference type="ChEBI" id="CHEBI:456216"/>
        <dbReference type="EC" id="3.6.4.13"/>
    </reaction>
</comment>
<dbReference type="PROSITE" id="PS51194">
    <property type="entry name" value="HELICASE_CTER"/>
    <property type="match status" value="1"/>
</dbReference>
<dbReference type="CDD" id="cd18787">
    <property type="entry name" value="SF2_C_DEAD"/>
    <property type="match status" value="1"/>
</dbReference>
<feature type="compositionally biased region" description="Low complexity" evidence="8">
    <location>
        <begin position="50"/>
        <end position="61"/>
    </location>
</feature>
<dbReference type="SMART" id="SM00490">
    <property type="entry name" value="HELICc"/>
    <property type="match status" value="1"/>
</dbReference>
<dbReference type="OrthoDB" id="193716at2759"/>
<feature type="compositionally biased region" description="Low complexity" evidence="8">
    <location>
        <begin position="679"/>
        <end position="703"/>
    </location>
</feature>
<evidence type="ECO:0000256" key="2">
    <source>
        <dbReference type="ARBA" id="ARBA00022801"/>
    </source>
</evidence>
<evidence type="ECO:0000256" key="3">
    <source>
        <dbReference type="ARBA" id="ARBA00022806"/>
    </source>
</evidence>
<feature type="domain" description="Helicase ATP-binding" evidence="9">
    <location>
        <begin position="195"/>
        <end position="382"/>
    </location>
</feature>
<evidence type="ECO:0000256" key="7">
    <source>
        <dbReference type="RuleBase" id="RU365068"/>
    </source>
</evidence>
<keyword evidence="4 6" id="KW-0067">ATP-binding</keyword>
<evidence type="ECO:0000256" key="1">
    <source>
        <dbReference type="ARBA" id="ARBA00022741"/>
    </source>
</evidence>
<dbReference type="EMBL" id="HE580269">
    <property type="protein sequence ID" value="CCD24127.1"/>
    <property type="molecule type" value="Genomic_DNA"/>
</dbReference>
<evidence type="ECO:0000259" key="9">
    <source>
        <dbReference type="PROSITE" id="PS51192"/>
    </source>
</evidence>
<dbReference type="GO" id="GO:0000373">
    <property type="term" value="P:Group II intron splicing"/>
    <property type="evidence" value="ECO:0007669"/>
    <property type="project" value="EnsemblFungi"/>
</dbReference>
<accession>G0W8L6</accession>
<dbReference type="RefSeq" id="XP_003669370.1">
    <property type="nucleotide sequence ID" value="XM_003669322.1"/>
</dbReference>
<evidence type="ECO:0000256" key="5">
    <source>
        <dbReference type="ARBA" id="ARBA00022884"/>
    </source>
</evidence>
<evidence type="ECO:0000259" key="10">
    <source>
        <dbReference type="PROSITE" id="PS51194"/>
    </source>
</evidence>
<dbReference type="GO" id="GO:0070125">
    <property type="term" value="P:mitochondrial translational elongation"/>
    <property type="evidence" value="ECO:0007669"/>
    <property type="project" value="EnsemblFungi"/>
</dbReference>
<feature type="region of interest" description="Disordered" evidence="8">
    <location>
        <begin position="47"/>
        <end position="138"/>
    </location>
</feature>
<dbReference type="KEGG" id="ndi:NDAI_0C04680"/>
<dbReference type="eggNOG" id="KOG0342">
    <property type="taxonomic scope" value="Eukaryota"/>
</dbReference>
<reference evidence="11 12" key="1">
    <citation type="journal article" date="2011" name="Proc. Natl. Acad. Sci. U.S.A.">
        <title>Evolutionary erosion of yeast sex chromosomes by mating-type switching accidents.</title>
        <authorList>
            <person name="Gordon J.L."/>
            <person name="Armisen D."/>
            <person name="Proux-Wera E."/>
            <person name="Oheigeartaigh S.S."/>
            <person name="Byrne K.P."/>
            <person name="Wolfe K.H."/>
        </authorList>
    </citation>
    <scope>NUCLEOTIDE SEQUENCE [LARGE SCALE GENOMIC DNA]</scope>
    <source>
        <strain evidence="12">ATCC 10597 / BCRC 20456 / CBS 421 / NBRC 0211 / NRRL Y-12639</strain>
    </source>
</reference>
<comment type="similarity">
    <text evidence="6">Belongs to the DEAD box helicase family.</text>
</comment>
<dbReference type="InterPro" id="IPR001650">
    <property type="entry name" value="Helicase_C-like"/>
</dbReference>
<dbReference type="CDD" id="cd17964">
    <property type="entry name" value="DEADc_MSS116"/>
    <property type="match status" value="1"/>
</dbReference>
<dbReference type="HOGENOM" id="CLU_003041_26_6_1"/>
<dbReference type="InterPro" id="IPR014001">
    <property type="entry name" value="Helicase_ATP-bd"/>
</dbReference>
<evidence type="ECO:0000256" key="4">
    <source>
        <dbReference type="ARBA" id="ARBA00022840"/>
    </source>
</evidence>
<evidence type="ECO:0000256" key="6">
    <source>
        <dbReference type="RuleBase" id="RU000492"/>
    </source>
</evidence>
<dbReference type="GO" id="GO:0033592">
    <property type="term" value="F:RNA strand annealing activity"/>
    <property type="evidence" value="ECO:0007669"/>
    <property type="project" value="EnsemblFungi"/>
</dbReference>
<dbReference type="Gene3D" id="3.40.50.300">
    <property type="entry name" value="P-loop containing nucleotide triphosphate hydrolases"/>
    <property type="match status" value="2"/>
</dbReference>
<dbReference type="PROSITE" id="PS51192">
    <property type="entry name" value="HELICASE_ATP_BIND_1"/>
    <property type="match status" value="1"/>
</dbReference>
<gene>
    <name evidence="11" type="primary">NDAI0C04680</name>
    <name evidence="11" type="ordered locus">NDAI_0C04680</name>
</gene>
<dbReference type="AlphaFoldDB" id="G0W8L6"/>
<dbReference type="SUPFAM" id="SSF52540">
    <property type="entry name" value="P-loop containing nucleoside triphosphate hydrolases"/>
    <property type="match status" value="1"/>
</dbReference>
<dbReference type="Pfam" id="PF00271">
    <property type="entry name" value="Helicase_C"/>
    <property type="match status" value="1"/>
</dbReference>
<dbReference type="OMA" id="AHEKIDQ"/>
<keyword evidence="5 7" id="KW-0694">RNA-binding</keyword>
<dbReference type="STRING" id="1071378.G0W8L6"/>
<keyword evidence="1 6" id="KW-0547">Nucleotide-binding</keyword>
<dbReference type="GO" id="GO:0005524">
    <property type="term" value="F:ATP binding"/>
    <property type="evidence" value="ECO:0007669"/>
    <property type="project" value="UniProtKB-UniRule"/>
</dbReference>
<dbReference type="PANTHER" id="PTHR24031">
    <property type="entry name" value="RNA HELICASE"/>
    <property type="match status" value="1"/>
</dbReference>
<evidence type="ECO:0000256" key="8">
    <source>
        <dbReference type="SAM" id="MobiDB-lite"/>
    </source>
</evidence>
<evidence type="ECO:0000313" key="12">
    <source>
        <dbReference type="Proteomes" id="UP000000689"/>
    </source>
</evidence>
<feature type="compositionally biased region" description="Low complexity" evidence="8">
    <location>
        <begin position="82"/>
        <end position="93"/>
    </location>
</feature>
<dbReference type="EC" id="3.6.4.13" evidence="7"/>
<dbReference type="GO" id="GO:0006392">
    <property type="term" value="P:transcription elongation by mitochondrial RNA polymerase"/>
    <property type="evidence" value="ECO:0007669"/>
    <property type="project" value="EnsemblFungi"/>
</dbReference>
<name>G0W8L6_NAUDC</name>
<protein>
    <recommendedName>
        <fullName evidence="7">ATP-dependent RNA helicase</fullName>
        <ecNumber evidence="7">3.6.4.13</ecNumber>
    </recommendedName>
</protein>
<keyword evidence="3 6" id="KW-0347">Helicase</keyword>
<dbReference type="GO" id="GO:0000372">
    <property type="term" value="P:Group I intron splicing"/>
    <property type="evidence" value="ECO:0007669"/>
    <property type="project" value="EnsemblFungi"/>
</dbReference>
<dbReference type="GO" id="GO:0000963">
    <property type="term" value="P:mitochondrial RNA processing"/>
    <property type="evidence" value="ECO:0007669"/>
    <property type="project" value="EnsemblFungi"/>
</dbReference>
<dbReference type="Pfam" id="PF00270">
    <property type="entry name" value="DEAD"/>
    <property type="match status" value="1"/>
</dbReference>
<dbReference type="GO" id="GO:0051880">
    <property type="term" value="F:G-quadruplex DNA binding"/>
    <property type="evidence" value="ECO:0007669"/>
    <property type="project" value="EnsemblFungi"/>
</dbReference>
<feature type="compositionally biased region" description="Basic and acidic residues" evidence="8">
    <location>
        <begin position="65"/>
        <end position="74"/>
    </location>
</feature>
<dbReference type="GO" id="GO:0070124">
    <property type="term" value="P:mitochondrial translational initiation"/>
    <property type="evidence" value="ECO:0007669"/>
    <property type="project" value="EnsemblFungi"/>
</dbReference>
<dbReference type="GO" id="GO:0003724">
    <property type="term" value="F:RNA helicase activity"/>
    <property type="evidence" value="ECO:0007669"/>
    <property type="project" value="UniProtKB-EC"/>
</dbReference>
<dbReference type="SMART" id="SM00487">
    <property type="entry name" value="DEXDc"/>
    <property type="match status" value="1"/>
</dbReference>